<accession>A0A1W1BAC5</accession>
<dbReference type="Gene3D" id="3.40.50.2300">
    <property type="match status" value="1"/>
</dbReference>
<protein>
    <submittedName>
        <fullName evidence="6">Sensory transduction protein kinase</fullName>
    </submittedName>
</protein>
<evidence type="ECO:0000256" key="1">
    <source>
        <dbReference type="ARBA" id="ARBA00022553"/>
    </source>
</evidence>
<name>A0A1W1BAC5_9ZZZZ</name>
<dbReference type="InterPro" id="IPR003594">
    <property type="entry name" value="HATPase_dom"/>
</dbReference>
<keyword evidence="3 6" id="KW-0418">Kinase</keyword>
<dbReference type="Pfam" id="PF00072">
    <property type="entry name" value="Response_reg"/>
    <property type="match status" value="1"/>
</dbReference>
<dbReference type="InterPro" id="IPR029016">
    <property type="entry name" value="GAF-like_dom_sf"/>
</dbReference>
<keyword evidence="2" id="KW-0808">Transferase</keyword>
<dbReference type="CDD" id="cd16922">
    <property type="entry name" value="HATPase_EvgS-ArcB-TorS-like"/>
    <property type="match status" value="1"/>
</dbReference>
<dbReference type="InterPro" id="IPR004358">
    <property type="entry name" value="Sig_transdc_His_kin-like_C"/>
</dbReference>
<sequence>MLQDSLAEINKKIDQASNNIEINRLIEGFITSLVDSEFASLWFYNKSDMTLVRERDGSTPRVLSLDVKKGILYKCFMTKEAAIYNYLASDKDYVASVDNPDGIKIKSKVMVPLIYQDEFVGIVTGYSSTKKPKKFTKEDVKILQACSSYFIDVLYKMHPCGDVNCLCNTLKHEEAEEVTVKEIKKIEESNQKEQVQDDITNSIANFVHDIRTPANTLYGFLELLENQIADKRIKEYVINAKESASFINQLTTEMLDRVSLQKEQESSQIKEVEATNYFANIVEMFSSNMYEKNIDFSIYIDPFLPKVIKVDELKLKRVIMNLIGNAYKFTPRDRSIEFSVKYYQEQQKMFIQIKDTGIGIAKDQQKEIFKAFKQAEETTSLRYGGTGLGLAICAGYVAEFGGALELESEIDKGSRFYFTIPVEVVDSTPTFESIEDKQIKVAILTSANNTVSVSNIGRYLVNFGVKKENIIAVTSSSMIPKNVKHLIVYQHKFDTNVQKYFGDNAKILIVEEELFSTNYEELDENCDVVSKYGYCAENLYKFLSSKRVPKVLLVDDDKTSIILLTKMLESEHCDIEVADNGKIALEMIIDAYKKGSPYKIVYIDNRMPLMNGVDVIRHVRDFEKDNNLEPIYVVSTSGDVLNPHTEGKLFDECIGKPFRSEDVKKVLNR</sequence>
<gene>
    <name evidence="6" type="ORF">MNB_SM-7-1108</name>
</gene>
<evidence type="ECO:0000256" key="2">
    <source>
        <dbReference type="ARBA" id="ARBA00022679"/>
    </source>
</evidence>
<dbReference type="SUPFAM" id="SSF55874">
    <property type="entry name" value="ATPase domain of HSP90 chaperone/DNA topoisomerase II/histidine kinase"/>
    <property type="match status" value="1"/>
</dbReference>
<feature type="domain" description="Response regulatory" evidence="5">
    <location>
        <begin position="550"/>
        <end position="669"/>
    </location>
</feature>
<dbReference type="InterPro" id="IPR003661">
    <property type="entry name" value="HisK_dim/P_dom"/>
</dbReference>
<evidence type="ECO:0000313" key="6">
    <source>
        <dbReference type="EMBL" id="SFV50506.1"/>
    </source>
</evidence>
<dbReference type="Pfam" id="PF02518">
    <property type="entry name" value="HATPase_c"/>
    <property type="match status" value="1"/>
</dbReference>
<dbReference type="PRINTS" id="PR00344">
    <property type="entry name" value="BCTRLSENSOR"/>
</dbReference>
<dbReference type="InterPro" id="IPR036097">
    <property type="entry name" value="HisK_dim/P_sf"/>
</dbReference>
<dbReference type="SMART" id="SM00388">
    <property type="entry name" value="HisKA"/>
    <property type="match status" value="1"/>
</dbReference>
<dbReference type="InterPro" id="IPR050956">
    <property type="entry name" value="2C_system_His_kinase"/>
</dbReference>
<dbReference type="SUPFAM" id="SSF47384">
    <property type="entry name" value="Homodimeric domain of signal transducing histidine kinase"/>
    <property type="match status" value="1"/>
</dbReference>
<dbReference type="GO" id="GO:0000155">
    <property type="term" value="F:phosphorelay sensor kinase activity"/>
    <property type="evidence" value="ECO:0007669"/>
    <property type="project" value="InterPro"/>
</dbReference>
<dbReference type="SUPFAM" id="SSF55781">
    <property type="entry name" value="GAF domain-like"/>
    <property type="match status" value="1"/>
</dbReference>
<evidence type="ECO:0000259" key="5">
    <source>
        <dbReference type="PROSITE" id="PS50110"/>
    </source>
</evidence>
<dbReference type="FunFam" id="3.30.565.10:FF:000010">
    <property type="entry name" value="Sensor histidine kinase RcsC"/>
    <property type="match status" value="1"/>
</dbReference>
<dbReference type="InterPro" id="IPR005467">
    <property type="entry name" value="His_kinase_dom"/>
</dbReference>
<dbReference type="SUPFAM" id="SSF52172">
    <property type="entry name" value="CheY-like"/>
    <property type="match status" value="1"/>
</dbReference>
<evidence type="ECO:0000259" key="4">
    <source>
        <dbReference type="PROSITE" id="PS50109"/>
    </source>
</evidence>
<evidence type="ECO:0000256" key="3">
    <source>
        <dbReference type="ARBA" id="ARBA00022777"/>
    </source>
</evidence>
<dbReference type="Gene3D" id="3.30.565.10">
    <property type="entry name" value="Histidine kinase-like ATPase, C-terminal domain"/>
    <property type="match status" value="1"/>
</dbReference>
<dbReference type="PANTHER" id="PTHR43719:SF28">
    <property type="entry name" value="PEROXIDE STRESS-ACTIVATED HISTIDINE KINASE MAK1-RELATED"/>
    <property type="match status" value="1"/>
</dbReference>
<organism evidence="6">
    <name type="scientific">hydrothermal vent metagenome</name>
    <dbReference type="NCBI Taxonomy" id="652676"/>
    <lineage>
        <taxon>unclassified sequences</taxon>
        <taxon>metagenomes</taxon>
        <taxon>ecological metagenomes</taxon>
    </lineage>
</organism>
<dbReference type="Pfam" id="PF00512">
    <property type="entry name" value="HisKA"/>
    <property type="match status" value="1"/>
</dbReference>
<dbReference type="EMBL" id="FPHB01000011">
    <property type="protein sequence ID" value="SFV50506.1"/>
    <property type="molecule type" value="Genomic_DNA"/>
</dbReference>
<dbReference type="SMART" id="SM00448">
    <property type="entry name" value="REC"/>
    <property type="match status" value="1"/>
</dbReference>
<dbReference type="InterPro" id="IPR011006">
    <property type="entry name" value="CheY-like_superfamily"/>
</dbReference>
<dbReference type="CDD" id="cd17546">
    <property type="entry name" value="REC_hyHK_CKI1_RcsC-like"/>
    <property type="match status" value="1"/>
</dbReference>
<keyword evidence="1" id="KW-0597">Phosphoprotein</keyword>
<dbReference type="Gene3D" id="3.30.450.40">
    <property type="match status" value="1"/>
</dbReference>
<feature type="domain" description="Histidine kinase" evidence="4">
    <location>
        <begin position="205"/>
        <end position="424"/>
    </location>
</feature>
<dbReference type="Pfam" id="PF13185">
    <property type="entry name" value="GAF_2"/>
    <property type="match status" value="1"/>
</dbReference>
<proteinExistence type="predicted"/>
<dbReference type="AlphaFoldDB" id="A0A1W1BAC5"/>
<dbReference type="CDD" id="cd00082">
    <property type="entry name" value="HisKA"/>
    <property type="match status" value="1"/>
</dbReference>
<dbReference type="Gene3D" id="1.10.287.130">
    <property type="match status" value="1"/>
</dbReference>
<dbReference type="InterPro" id="IPR001789">
    <property type="entry name" value="Sig_transdc_resp-reg_receiver"/>
</dbReference>
<reference evidence="6" key="1">
    <citation type="submission" date="2016-10" db="EMBL/GenBank/DDBJ databases">
        <authorList>
            <person name="de Groot N.N."/>
        </authorList>
    </citation>
    <scope>NUCLEOTIDE SEQUENCE</scope>
</reference>
<dbReference type="PROSITE" id="PS50110">
    <property type="entry name" value="RESPONSE_REGULATORY"/>
    <property type="match status" value="1"/>
</dbReference>
<dbReference type="PANTHER" id="PTHR43719">
    <property type="entry name" value="TWO-COMPONENT HISTIDINE KINASE"/>
    <property type="match status" value="1"/>
</dbReference>
<dbReference type="InterPro" id="IPR036890">
    <property type="entry name" value="HATPase_C_sf"/>
</dbReference>
<dbReference type="InterPro" id="IPR003018">
    <property type="entry name" value="GAF"/>
</dbReference>
<dbReference type="PROSITE" id="PS50109">
    <property type="entry name" value="HIS_KIN"/>
    <property type="match status" value="1"/>
</dbReference>
<dbReference type="SMART" id="SM00387">
    <property type="entry name" value="HATPase_c"/>
    <property type="match status" value="1"/>
</dbReference>